<dbReference type="KEGG" id="ifn:GM661_05675"/>
<gene>
    <name evidence="10" type="ORF">GM661_05675</name>
</gene>
<evidence type="ECO:0000256" key="2">
    <source>
        <dbReference type="ARBA" id="ARBA00022475"/>
    </source>
</evidence>
<evidence type="ECO:0000256" key="4">
    <source>
        <dbReference type="ARBA" id="ARBA00022692"/>
    </source>
</evidence>
<dbReference type="EMBL" id="CP046640">
    <property type="protein sequence ID" value="QTL97507.1"/>
    <property type="molecule type" value="Genomic_DNA"/>
</dbReference>
<comment type="similarity">
    <text evidence="7">Belongs to the ThrE exporter (TC 2.A.79) family.</text>
</comment>
<feature type="transmembrane region" description="Helical" evidence="8">
    <location>
        <begin position="108"/>
        <end position="132"/>
    </location>
</feature>
<feature type="transmembrane region" description="Helical" evidence="8">
    <location>
        <begin position="27"/>
        <end position="43"/>
    </location>
</feature>
<keyword evidence="2" id="KW-1003">Cell membrane</keyword>
<reference evidence="10" key="1">
    <citation type="submission" date="2019-12" db="EMBL/GenBank/DDBJ databases">
        <authorList>
            <person name="zhang j."/>
            <person name="sun C.M."/>
        </authorList>
    </citation>
    <scope>NUCLEOTIDE SEQUENCE</scope>
    <source>
        <strain evidence="10">NS-1</strain>
    </source>
</reference>
<accession>A0A8A7KF28</accession>
<keyword evidence="6 8" id="KW-0472">Membrane</keyword>
<dbReference type="PANTHER" id="PTHR34390">
    <property type="entry name" value="UPF0442 PROTEIN YJJB-RELATED"/>
    <property type="match status" value="1"/>
</dbReference>
<keyword evidence="4 8" id="KW-0812">Transmembrane</keyword>
<evidence type="ECO:0000256" key="1">
    <source>
        <dbReference type="ARBA" id="ARBA00004651"/>
    </source>
</evidence>
<keyword evidence="3" id="KW-0997">Cell inner membrane</keyword>
<name>A0A8A7KF28_9FIRM</name>
<comment type="subcellular location">
    <subcellularLocation>
        <location evidence="1">Cell membrane</location>
        <topology evidence="1">Multi-pass membrane protein</topology>
    </subcellularLocation>
</comment>
<dbReference type="Pfam" id="PF12821">
    <property type="entry name" value="ThrE_2"/>
    <property type="match status" value="1"/>
</dbReference>
<evidence type="ECO:0000256" key="8">
    <source>
        <dbReference type="SAM" id="Phobius"/>
    </source>
</evidence>
<dbReference type="RefSeq" id="WP_230869139.1">
    <property type="nucleotide sequence ID" value="NZ_CP046640.1"/>
</dbReference>
<dbReference type="PANTHER" id="PTHR34390:SF1">
    <property type="entry name" value="SUCCINATE TRANSPORTER SUBUNIT YJJB-RELATED"/>
    <property type="match status" value="1"/>
</dbReference>
<dbReference type="GO" id="GO:0005886">
    <property type="term" value="C:plasma membrane"/>
    <property type="evidence" value="ECO:0007669"/>
    <property type="project" value="UniProtKB-SubCell"/>
</dbReference>
<proteinExistence type="inferred from homology"/>
<feature type="transmembrane region" description="Helical" evidence="8">
    <location>
        <begin position="6"/>
        <end position="22"/>
    </location>
</feature>
<keyword evidence="5 8" id="KW-1133">Transmembrane helix</keyword>
<evidence type="ECO:0000256" key="5">
    <source>
        <dbReference type="ARBA" id="ARBA00022989"/>
    </source>
</evidence>
<protein>
    <submittedName>
        <fullName evidence="10">Threonine/serine exporter</fullName>
    </submittedName>
</protein>
<dbReference type="Proteomes" id="UP000665020">
    <property type="component" value="Chromosome"/>
</dbReference>
<sequence>MIIQFISAFMATLFFAIILNIFREELFYCSLIGGLGWIVFLFIKDYSGSIILASFISALMISSLARLLSYLRNLPETNYLIPGIVAIVPGAGMYQTMSAMIYGDLKSMVYYGLQTIQVAGVIAIAVVIISAIKSKRKTAGSSNKY</sequence>
<dbReference type="InterPro" id="IPR024528">
    <property type="entry name" value="ThrE_2"/>
</dbReference>
<feature type="transmembrane region" description="Helical" evidence="8">
    <location>
        <begin position="80"/>
        <end position="102"/>
    </location>
</feature>
<feature type="transmembrane region" description="Helical" evidence="8">
    <location>
        <begin position="49"/>
        <end position="68"/>
    </location>
</feature>
<feature type="domain" description="Threonine/Serine exporter ThrE" evidence="9">
    <location>
        <begin position="4"/>
        <end position="132"/>
    </location>
</feature>
<evidence type="ECO:0000259" key="9">
    <source>
        <dbReference type="Pfam" id="PF12821"/>
    </source>
</evidence>
<evidence type="ECO:0000256" key="3">
    <source>
        <dbReference type="ARBA" id="ARBA00022519"/>
    </source>
</evidence>
<dbReference type="AlphaFoldDB" id="A0A8A7KF28"/>
<evidence type="ECO:0000256" key="6">
    <source>
        <dbReference type="ARBA" id="ARBA00023136"/>
    </source>
</evidence>
<dbReference type="GO" id="GO:0015744">
    <property type="term" value="P:succinate transport"/>
    <property type="evidence" value="ECO:0007669"/>
    <property type="project" value="TreeGrafter"/>
</dbReference>
<evidence type="ECO:0000256" key="7">
    <source>
        <dbReference type="ARBA" id="ARBA00034125"/>
    </source>
</evidence>
<organism evidence="10 11">
    <name type="scientific">Iocasia fonsfrigidae</name>
    <dbReference type="NCBI Taxonomy" id="2682810"/>
    <lineage>
        <taxon>Bacteria</taxon>
        <taxon>Bacillati</taxon>
        <taxon>Bacillota</taxon>
        <taxon>Clostridia</taxon>
        <taxon>Halanaerobiales</taxon>
        <taxon>Halanaerobiaceae</taxon>
        <taxon>Iocasia</taxon>
    </lineage>
</organism>
<evidence type="ECO:0000313" key="10">
    <source>
        <dbReference type="EMBL" id="QTL97507.1"/>
    </source>
</evidence>
<keyword evidence="11" id="KW-1185">Reference proteome</keyword>
<dbReference type="InterPro" id="IPR050539">
    <property type="entry name" value="ThrE_Dicarb/AminoAcid_Exp"/>
</dbReference>
<evidence type="ECO:0000313" key="11">
    <source>
        <dbReference type="Proteomes" id="UP000665020"/>
    </source>
</evidence>